<dbReference type="PRINTS" id="PR00633">
    <property type="entry name" value="RCCNDNSATION"/>
</dbReference>
<feature type="chain" id="PRO_5012531705" evidence="1">
    <location>
        <begin position="24"/>
        <end position="525"/>
    </location>
</feature>
<reference evidence="3" key="1">
    <citation type="submission" date="2017-04" db="EMBL/GenBank/DDBJ databases">
        <authorList>
            <person name="Varghese N."/>
            <person name="Submissions S."/>
        </authorList>
    </citation>
    <scope>NUCLEOTIDE SEQUENCE [LARGE SCALE GENOMIC DNA]</scope>
    <source>
        <strain evidence="3">RKEM611</strain>
    </source>
</reference>
<proteinExistence type="predicted"/>
<dbReference type="Gene3D" id="2.130.10.30">
    <property type="entry name" value="Regulator of chromosome condensation 1/beta-lactamase-inhibitor protein II"/>
    <property type="match status" value="2"/>
</dbReference>
<dbReference type="PANTHER" id="PTHR45982:SF1">
    <property type="entry name" value="REGULATOR OF CHROMOSOME CONDENSATION"/>
    <property type="match status" value="1"/>
</dbReference>
<name>A0A1Y6CIQ6_9BACT</name>
<keyword evidence="3" id="KW-1185">Reference proteome</keyword>
<dbReference type="GO" id="GO:0005737">
    <property type="term" value="C:cytoplasm"/>
    <property type="evidence" value="ECO:0007669"/>
    <property type="project" value="TreeGrafter"/>
</dbReference>
<dbReference type="EMBL" id="FWZT01000024">
    <property type="protein sequence ID" value="SMF68534.1"/>
    <property type="molecule type" value="Genomic_DNA"/>
</dbReference>
<dbReference type="STRING" id="1513793.SAMN06296036_12435"/>
<gene>
    <name evidence="2" type="ORF">SAMN06296036_12435</name>
</gene>
<dbReference type="GO" id="GO:0005085">
    <property type="term" value="F:guanyl-nucleotide exchange factor activity"/>
    <property type="evidence" value="ECO:0007669"/>
    <property type="project" value="TreeGrafter"/>
</dbReference>
<dbReference type="InterPro" id="IPR000408">
    <property type="entry name" value="Reg_chr_condens"/>
</dbReference>
<dbReference type="PANTHER" id="PTHR45982">
    <property type="entry name" value="REGULATOR OF CHROMOSOME CONDENSATION"/>
    <property type="match status" value="1"/>
</dbReference>
<evidence type="ECO:0000313" key="2">
    <source>
        <dbReference type="EMBL" id="SMF68534.1"/>
    </source>
</evidence>
<dbReference type="Proteomes" id="UP000192907">
    <property type="component" value="Unassembled WGS sequence"/>
</dbReference>
<keyword evidence="1" id="KW-0732">Signal</keyword>
<protein>
    <submittedName>
        <fullName evidence="2">Alpha-tubulin suppressor</fullName>
    </submittedName>
</protein>
<dbReference type="RefSeq" id="WP_159455614.1">
    <property type="nucleotide sequence ID" value="NZ_FWZT01000024.1"/>
</dbReference>
<dbReference type="PROSITE" id="PS50012">
    <property type="entry name" value="RCC1_3"/>
    <property type="match status" value="5"/>
</dbReference>
<dbReference type="PROSITE" id="PS51257">
    <property type="entry name" value="PROKAR_LIPOPROTEIN"/>
    <property type="match status" value="1"/>
</dbReference>
<accession>A0A1Y6CIQ6</accession>
<dbReference type="AlphaFoldDB" id="A0A1Y6CIQ6"/>
<feature type="signal peptide" evidence="1">
    <location>
        <begin position="1"/>
        <end position="23"/>
    </location>
</feature>
<evidence type="ECO:0000313" key="3">
    <source>
        <dbReference type="Proteomes" id="UP000192907"/>
    </source>
</evidence>
<organism evidence="2 3">
    <name type="scientific">Pseudobacteriovorax antillogorgiicola</name>
    <dbReference type="NCBI Taxonomy" id="1513793"/>
    <lineage>
        <taxon>Bacteria</taxon>
        <taxon>Pseudomonadati</taxon>
        <taxon>Bdellovibrionota</taxon>
        <taxon>Oligoflexia</taxon>
        <taxon>Oligoflexales</taxon>
        <taxon>Pseudobacteriovoracaceae</taxon>
        <taxon>Pseudobacteriovorax</taxon>
    </lineage>
</organism>
<sequence length="525" mass="57710">MKKLKQLVTVSCGILLCSSITSSCSNGLEEQSLHPTTPFRSDQNFDNDLALNGQDGAITCRVETPRRMTYPQLNMFCALLREDGDVRANHDDEIWDWHLEVLNPELMVSSQPLISQAPWQVRFTISGADQQTLQTQAWQSEVTLNIEHIEVSELDRRFTSTADSMKAPGTIKSFALGANHSCALTYGEQLYCWGANQFGQLGLFGLDRASFPTLVASRRGIRELVAGTQNTCALFYDGSADCWGANHTGQLASDEPGIFWQARTLDLPFPVKMLALGQSHTCALDDNHRAFCWGYNADGALGVGDISDDIVEFPLEVEYEFEILIAGETHTCGIATDGTYCWGENKRGQLGLDHLSTIATPTLTAATTPLLHVDTHDVNCGLDRFGHAYCWGVNDGGLLGTEESLHSVPRPSQVHSPVTFRHLAAGRRHICGIAKNEGIYCWGQNTFRQLGHGNQGTLERRPQYVKGQDKAVPFTKIAAGNDFSCAMNKDHSLFCWGDNSFGQLGQGYDGAPEANLVQIHLPTHE</sequence>
<dbReference type="SUPFAM" id="SSF50985">
    <property type="entry name" value="RCC1/BLIP-II"/>
    <property type="match status" value="2"/>
</dbReference>
<dbReference type="Pfam" id="PF13540">
    <property type="entry name" value="RCC1_2"/>
    <property type="match status" value="5"/>
</dbReference>
<dbReference type="InterPro" id="IPR051553">
    <property type="entry name" value="Ran_GTPase-activating"/>
</dbReference>
<evidence type="ECO:0000256" key="1">
    <source>
        <dbReference type="SAM" id="SignalP"/>
    </source>
</evidence>
<dbReference type="InterPro" id="IPR009091">
    <property type="entry name" value="RCC1/BLIP-II"/>
</dbReference>